<sequence length="638" mass="71184">MLLPEPCDPSLLLCFPDDVFAMVSRLLLPRDLCNLSLCCKGLYGVASCEKVWLTQCDMAGIVPHKDLLEWREAVSSYKALCRFLLSVKQLLGIWVHQNPELGNLVYVMPGFVSVVGCRIIPQELGPLGIQDGPILWSSVFEVIGDFDGSTVFLLHGREDGIEYVYHGSVKYIDKSCNALSLEVEPWELDHGNTLLQTRSLDDKGVELSGKVCRSNSELSRLQRVSGNDEAMVPFSKLVFSDRRKLLEFTTRQVRQEVPNMAVGPLFPRLRDDYDNFKKDLVLLKERRAILLQMYNLGSSLIHNKENSQGEVGPMQLDLDDIRKSLNCSIAFTNPLHEEDGNIQCVQKKSLGGYFWGSFKQILGRSSSINGGHVVSEKKSHEFKHARLGDFLRSSDAIRLTLKASNVKLSSYRAWPNMPETCFALYKMPLRAPAADQVYAGLWGGTFGWPPGKPSEDKPGKALFFLLLSYEEAQEQQLLIATKILEGTRYVLHPNGSAMFIVNINEPSSEPFPWDTDTGSFSTNIGHAFAGEGISNGYGFRYPGSKPGSLFVFENGFLAFVWKDSSAVLTLQRLNLQELLKKGERIPPLPPINNFSYLIKSYSNVFTAFPGSSACSSSPRFASLTLSCHLLHFKIPPQS</sequence>
<keyword evidence="2" id="KW-1185">Reference proteome</keyword>
<accession>A0AAN9KK97</accession>
<gene>
    <name evidence="1" type="ORF">RJT34_03121</name>
</gene>
<comment type="caution">
    <text evidence="1">The sequence shown here is derived from an EMBL/GenBank/DDBJ whole genome shotgun (WGS) entry which is preliminary data.</text>
</comment>
<dbReference type="Proteomes" id="UP001359559">
    <property type="component" value="Unassembled WGS sequence"/>
</dbReference>
<dbReference type="InterPro" id="IPR036047">
    <property type="entry name" value="F-box-like_dom_sf"/>
</dbReference>
<dbReference type="AlphaFoldDB" id="A0AAN9KK97"/>
<dbReference type="Gene3D" id="1.20.1280.50">
    <property type="match status" value="1"/>
</dbReference>
<evidence type="ECO:0000313" key="2">
    <source>
        <dbReference type="Proteomes" id="UP001359559"/>
    </source>
</evidence>
<dbReference type="InterPro" id="IPR040275">
    <property type="entry name" value="At5g39450-like"/>
</dbReference>
<dbReference type="EMBL" id="JAYKXN010000001">
    <property type="protein sequence ID" value="KAK7318421.1"/>
    <property type="molecule type" value="Genomic_DNA"/>
</dbReference>
<protein>
    <recommendedName>
        <fullName evidence="3">F-box domain-containing protein</fullName>
    </recommendedName>
</protein>
<dbReference type="PANTHER" id="PTHR31370">
    <property type="entry name" value="F-BOX PROTEIN FAMILY-LIKE"/>
    <property type="match status" value="1"/>
</dbReference>
<proteinExistence type="predicted"/>
<name>A0AAN9KK97_CLITE</name>
<evidence type="ECO:0000313" key="1">
    <source>
        <dbReference type="EMBL" id="KAK7318421.1"/>
    </source>
</evidence>
<reference evidence="1 2" key="1">
    <citation type="submission" date="2024-01" db="EMBL/GenBank/DDBJ databases">
        <title>The genomes of 5 underutilized Papilionoideae crops provide insights into root nodulation and disease resistance.</title>
        <authorList>
            <person name="Yuan L."/>
        </authorList>
    </citation>
    <scope>NUCLEOTIDE SEQUENCE [LARGE SCALE GENOMIC DNA]</scope>
    <source>
        <strain evidence="1">LY-2023</strain>
        <tissue evidence="1">Leaf</tissue>
    </source>
</reference>
<dbReference type="PANTHER" id="PTHR31370:SF2">
    <property type="entry name" value="OS08G0105100 PROTEIN"/>
    <property type="match status" value="1"/>
</dbReference>
<dbReference type="SUPFAM" id="SSF81383">
    <property type="entry name" value="F-box domain"/>
    <property type="match status" value="1"/>
</dbReference>
<organism evidence="1 2">
    <name type="scientific">Clitoria ternatea</name>
    <name type="common">Butterfly pea</name>
    <dbReference type="NCBI Taxonomy" id="43366"/>
    <lineage>
        <taxon>Eukaryota</taxon>
        <taxon>Viridiplantae</taxon>
        <taxon>Streptophyta</taxon>
        <taxon>Embryophyta</taxon>
        <taxon>Tracheophyta</taxon>
        <taxon>Spermatophyta</taxon>
        <taxon>Magnoliopsida</taxon>
        <taxon>eudicotyledons</taxon>
        <taxon>Gunneridae</taxon>
        <taxon>Pentapetalae</taxon>
        <taxon>rosids</taxon>
        <taxon>fabids</taxon>
        <taxon>Fabales</taxon>
        <taxon>Fabaceae</taxon>
        <taxon>Papilionoideae</taxon>
        <taxon>50 kb inversion clade</taxon>
        <taxon>NPAAA clade</taxon>
        <taxon>indigoferoid/millettioid clade</taxon>
        <taxon>Phaseoleae</taxon>
        <taxon>Clitoria</taxon>
    </lineage>
</organism>
<evidence type="ECO:0008006" key="3">
    <source>
        <dbReference type="Google" id="ProtNLM"/>
    </source>
</evidence>